<dbReference type="InterPro" id="IPR013249">
    <property type="entry name" value="RNA_pol_sigma70_r4_t2"/>
</dbReference>
<evidence type="ECO:0000259" key="5">
    <source>
        <dbReference type="Pfam" id="PF04542"/>
    </source>
</evidence>
<dbReference type="PANTHER" id="PTHR43133">
    <property type="entry name" value="RNA POLYMERASE ECF-TYPE SIGMA FACTO"/>
    <property type="match status" value="1"/>
</dbReference>
<evidence type="ECO:0000256" key="1">
    <source>
        <dbReference type="ARBA" id="ARBA00010641"/>
    </source>
</evidence>
<feature type="domain" description="RNA polymerase sigma factor 70 region 4 type 2" evidence="6">
    <location>
        <begin position="120"/>
        <end position="171"/>
    </location>
</feature>
<dbReference type="Pfam" id="PF04542">
    <property type="entry name" value="Sigma70_r2"/>
    <property type="match status" value="1"/>
</dbReference>
<name>A0A645DE72_9ZZZZ</name>
<dbReference type="InterPro" id="IPR039425">
    <property type="entry name" value="RNA_pol_sigma-70-like"/>
</dbReference>
<dbReference type="PANTHER" id="PTHR43133:SF46">
    <property type="entry name" value="RNA POLYMERASE SIGMA-70 FACTOR ECF SUBFAMILY"/>
    <property type="match status" value="1"/>
</dbReference>
<dbReference type="SUPFAM" id="SSF88659">
    <property type="entry name" value="Sigma3 and sigma4 domains of RNA polymerase sigma factors"/>
    <property type="match status" value="1"/>
</dbReference>
<dbReference type="SUPFAM" id="SSF88946">
    <property type="entry name" value="Sigma2 domain of RNA polymerase sigma factors"/>
    <property type="match status" value="1"/>
</dbReference>
<evidence type="ECO:0000313" key="7">
    <source>
        <dbReference type="EMBL" id="MPM87676.1"/>
    </source>
</evidence>
<dbReference type="InterPro" id="IPR014327">
    <property type="entry name" value="RNA_pol_sigma70_bacteroid"/>
</dbReference>
<comment type="similarity">
    <text evidence="1">Belongs to the sigma-70 factor family. ECF subfamily.</text>
</comment>
<dbReference type="EMBL" id="VSSQ01035459">
    <property type="protein sequence ID" value="MPM87676.1"/>
    <property type="molecule type" value="Genomic_DNA"/>
</dbReference>
<keyword evidence="2" id="KW-0805">Transcription regulation</keyword>
<keyword evidence="4" id="KW-0804">Transcription</keyword>
<reference evidence="7" key="1">
    <citation type="submission" date="2019-08" db="EMBL/GenBank/DDBJ databases">
        <authorList>
            <person name="Kucharzyk K."/>
            <person name="Murdoch R.W."/>
            <person name="Higgins S."/>
            <person name="Loffler F."/>
        </authorList>
    </citation>
    <scope>NUCLEOTIDE SEQUENCE</scope>
</reference>
<proteinExistence type="inferred from homology"/>
<dbReference type="InterPro" id="IPR013324">
    <property type="entry name" value="RNA_pol_sigma_r3/r4-like"/>
</dbReference>
<dbReference type="Pfam" id="PF08281">
    <property type="entry name" value="Sigma70_r4_2"/>
    <property type="match status" value="1"/>
</dbReference>
<accession>A0A645DE72</accession>
<gene>
    <name evidence="7" type="primary">sigL_6</name>
    <name evidence="7" type="ORF">SDC9_134776</name>
</gene>
<dbReference type="PRINTS" id="PR00038">
    <property type="entry name" value="HTHLUXR"/>
</dbReference>
<dbReference type="GO" id="GO:0006352">
    <property type="term" value="P:DNA-templated transcription initiation"/>
    <property type="evidence" value="ECO:0007669"/>
    <property type="project" value="InterPro"/>
</dbReference>
<dbReference type="InterPro" id="IPR000792">
    <property type="entry name" value="Tscrpt_reg_LuxR_C"/>
</dbReference>
<dbReference type="NCBIfam" id="TIGR02937">
    <property type="entry name" value="sigma70-ECF"/>
    <property type="match status" value="1"/>
</dbReference>
<dbReference type="GO" id="GO:0003677">
    <property type="term" value="F:DNA binding"/>
    <property type="evidence" value="ECO:0007669"/>
    <property type="project" value="InterPro"/>
</dbReference>
<sequence length="183" mass="21872">MDKKLEIECLTNLSEGDHRSYELLFLTYHPKIYHFLCGFIKNEAEAYDMTQEIFYKVWMNREMMGEVKSFKAYLFTMARHMVYNHYEHSLVKEKYTLSQLNQSDTYEPEQDMFAKDLSLLIDLVISQMPEQRQRIFKMSRKKGFSNDEIASRLNIHKRTVENHISNALSDLRKALQHVSFLLL</sequence>
<dbReference type="NCBIfam" id="TIGR02985">
    <property type="entry name" value="Sig70_bacteroi1"/>
    <property type="match status" value="1"/>
</dbReference>
<evidence type="ECO:0000256" key="4">
    <source>
        <dbReference type="ARBA" id="ARBA00023163"/>
    </source>
</evidence>
<dbReference type="InterPro" id="IPR007627">
    <property type="entry name" value="RNA_pol_sigma70_r2"/>
</dbReference>
<dbReference type="GO" id="GO:0016987">
    <property type="term" value="F:sigma factor activity"/>
    <property type="evidence" value="ECO:0007669"/>
    <property type="project" value="UniProtKB-KW"/>
</dbReference>
<comment type="caution">
    <text evidence="7">The sequence shown here is derived from an EMBL/GenBank/DDBJ whole genome shotgun (WGS) entry which is preliminary data.</text>
</comment>
<dbReference type="InterPro" id="IPR014284">
    <property type="entry name" value="RNA_pol_sigma-70_dom"/>
</dbReference>
<keyword evidence="3" id="KW-0731">Sigma factor</keyword>
<dbReference type="InterPro" id="IPR013325">
    <property type="entry name" value="RNA_pol_sigma_r2"/>
</dbReference>
<dbReference type="Gene3D" id="1.10.1740.10">
    <property type="match status" value="1"/>
</dbReference>
<protein>
    <submittedName>
        <fullName evidence="7">ECF RNA polymerase sigma factor SigL</fullName>
    </submittedName>
</protein>
<dbReference type="Gene3D" id="1.10.10.10">
    <property type="entry name" value="Winged helix-like DNA-binding domain superfamily/Winged helix DNA-binding domain"/>
    <property type="match status" value="1"/>
</dbReference>
<evidence type="ECO:0000259" key="6">
    <source>
        <dbReference type="Pfam" id="PF08281"/>
    </source>
</evidence>
<feature type="domain" description="RNA polymerase sigma-70 region 2" evidence="5">
    <location>
        <begin position="24"/>
        <end position="86"/>
    </location>
</feature>
<dbReference type="AlphaFoldDB" id="A0A645DE72"/>
<evidence type="ECO:0000256" key="3">
    <source>
        <dbReference type="ARBA" id="ARBA00023082"/>
    </source>
</evidence>
<evidence type="ECO:0000256" key="2">
    <source>
        <dbReference type="ARBA" id="ARBA00023015"/>
    </source>
</evidence>
<organism evidence="7">
    <name type="scientific">bioreactor metagenome</name>
    <dbReference type="NCBI Taxonomy" id="1076179"/>
    <lineage>
        <taxon>unclassified sequences</taxon>
        <taxon>metagenomes</taxon>
        <taxon>ecological metagenomes</taxon>
    </lineage>
</organism>
<dbReference type="InterPro" id="IPR036388">
    <property type="entry name" value="WH-like_DNA-bd_sf"/>
</dbReference>